<organism evidence="1 2">
    <name type="scientific">Microvirga aerophila</name>
    <dbReference type="NCBI Taxonomy" id="670291"/>
    <lineage>
        <taxon>Bacteria</taxon>
        <taxon>Pseudomonadati</taxon>
        <taxon>Pseudomonadota</taxon>
        <taxon>Alphaproteobacteria</taxon>
        <taxon>Hyphomicrobiales</taxon>
        <taxon>Methylobacteriaceae</taxon>
        <taxon>Microvirga</taxon>
    </lineage>
</organism>
<protein>
    <submittedName>
        <fullName evidence="1">Uncharacterized protein</fullName>
    </submittedName>
</protein>
<dbReference type="EMBL" id="BJYU01000437">
    <property type="protein sequence ID" value="GEO19335.1"/>
    <property type="molecule type" value="Genomic_DNA"/>
</dbReference>
<reference evidence="1 2" key="1">
    <citation type="submission" date="2019-07" db="EMBL/GenBank/DDBJ databases">
        <title>Whole genome shotgun sequence of Microvirga aerophila NBRC 106136.</title>
        <authorList>
            <person name="Hosoyama A."/>
            <person name="Uohara A."/>
            <person name="Ohji S."/>
            <person name="Ichikawa N."/>
        </authorList>
    </citation>
    <scope>NUCLEOTIDE SEQUENCE [LARGE SCALE GENOMIC DNA]</scope>
    <source>
        <strain evidence="1 2">NBRC 106136</strain>
    </source>
</reference>
<keyword evidence="2" id="KW-1185">Reference proteome</keyword>
<gene>
    <name evidence="1" type="ORF">MAE02_70310</name>
</gene>
<dbReference type="Proteomes" id="UP000321085">
    <property type="component" value="Unassembled WGS sequence"/>
</dbReference>
<sequence length="145" mass="16130">MQYICDAPGQKSWFQIETEGEAARESDAMHHAVEKHFRQAREAAVKTYRSSSSIFIEQDIGLAAHVQRVMPVFLTLRDAEGNALATAMLPPGGRDDPAFGIIIVGPENQDPYPDQEDAIRALGDHFGLTLDRNRCYPYASLRPSK</sequence>
<proteinExistence type="predicted"/>
<dbReference type="AlphaFoldDB" id="A0A512C559"/>
<evidence type="ECO:0000313" key="1">
    <source>
        <dbReference type="EMBL" id="GEO19335.1"/>
    </source>
</evidence>
<evidence type="ECO:0000313" key="2">
    <source>
        <dbReference type="Proteomes" id="UP000321085"/>
    </source>
</evidence>
<name>A0A512C559_9HYPH</name>
<accession>A0A512C559</accession>
<comment type="caution">
    <text evidence="1">The sequence shown here is derived from an EMBL/GenBank/DDBJ whole genome shotgun (WGS) entry which is preliminary data.</text>
</comment>